<reference evidence="3 4" key="1">
    <citation type="submission" date="2017-04" db="EMBL/GenBank/DDBJ databases">
        <authorList>
            <person name="Afonso C.L."/>
            <person name="Miller P.J."/>
            <person name="Scott M.A."/>
            <person name="Spackman E."/>
            <person name="Goraichik I."/>
            <person name="Dimitrov K.M."/>
            <person name="Suarez D.L."/>
            <person name="Swayne D.E."/>
        </authorList>
    </citation>
    <scope>NUCLEOTIDE SEQUENCE [LARGE SCALE GENOMIC DNA]</scope>
    <source>
        <strain evidence="3 4">USBA 355</strain>
    </source>
</reference>
<dbReference type="Pfam" id="PF01425">
    <property type="entry name" value="Amidase"/>
    <property type="match status" value="1"/>
</dbReference>
<dbReference type="SUPFAM" id="SSF75304">
    <property type="entry name" value="Amidase signature (AS) enzymes"/>
    <property type="match status" value="1"/>
</dbReference>
<dbReference type="InterPro" id="IPR036928">
    <property type="entry name" value="AS_sf"/>
</dbReference>
<comment type="similarity">
    <text evidence="1">Belongs to the amidase family.</text>
</comment>
<dbReference type="InterPro" id="IPR000120">
    <property type="entry name" value="Amidase"/>
</dbReference>
<dbReference type="GO" id="GO:0016740">
    <property type="term" value="F:transferase activity"/>
    <property type="evidence" value="ECO:0007669"/>
    <property type="project" value="UniProtKB-KW"/>
</dbReference>
<dbReference type="PANTHER" id="PTHR11895">
    <property type="entry name" value="TRANSAMIDASE"/>
    <property type="match status" value="1"/>
</dbReference>
<name>A0A1Y6C3R5_9PROT</name>
<sequence length="467" mass="48502">MNAEDYRALGALEIARLVAAGEVSAREVVEAALARIEASEPAANAFIHLDPDGARIEADRLDAARAAGEPLGPLAGVPVSVKDLVHVAGMPTSLGSRVFAGTPAPEDAVPVARLRAAGAVILGKTTTPELGHKPITESPLFGRTLNPWNRAYTSGGSSGGAAVSLAVGQVPLAVGTDGGGSIRIPASVCGVLGLKATQGRIPHVHAADLFANNSFIGPMARSVRDLAAMYAAMAGPDPRDPWSKVLPEPRPAVRARRVGVALTVGNPAVEPEVAAAFEAAVSALEGLGFAVEPVELDLCRHEPFFRAQLESALAGRFGERLAADRDRFDRSFVTTVEKGLARSGAEVQAANAARSALFRTLERLFERVDLLVTPTLAAASLPADTDSHAEVVIAGVPAGPIRAGWYPYTFPLNLTGHPALSLPCGWTGEGLPIGLQLAGRWYAEDLLLSVAGALEECLAVERRSVPA</sequence>
<keyword evidence="3" id="KW-0808">Transferase</keyword>
<proteinExistence type="inferred from homology"/>
<dbReference type="InterPro" id="IPR020556">
    <property type="entry name" value="Amidase_CS"/>
</dbReference>
<accession>A0A1Y6C3R5</accession>
<dbReference type="AlphaFoldDB" id="A0A1Y6C3R5"/>
<dbReference type="EMBL" id="FWZX01000011">
    <property type="protein sequence ID" value="SMF32259.1"/>
    <property type="molecule type" value="Genomic_DNA"/>
</dbReference>
<evidence type="ECO:0000313" key="3">
    <source>
        <dbReference type="EMBL" id="SMF32259.1"/>
    </source>
</evidence>
<dbReference type="RefSeq" id="WP_085123407.1">
    <property type="nucleotide sequence ID" value="NZ_FWZX01000011.1"/>
</dbReference>
<dbReference type="InterPro" id="IPR023631">
    <property type="entry name" value="Amidase_dom"/>
</dbReference>
<keyword evidence="4" id="KW-1185">Reference proteome</keyword>
<dbReference type="PROSITE" id="PS00571">
    <property type="entry name" value="AMIDASES"/>
    <property type="match status" value="1"/>
</dbReference>
<dbReference type="Gene3D" id="3.90.1300.10">
    <property type="entry name" value="Amidase signature (AS) domain"/>
    <property type="match status" value="1"/>
</dbReference>
<organism evidence="3 4">
    <name type="scientific">Tistlia consotensis USBA 355</name>
    <dbReference type="NCBI Taxonomy" id="560819"/>
    <lineage>
        <taxon>Bacteria</taxon>
        <taxon>Pseudomonadati</taxon>
        <taxon>Pseudomonadota</taxon>
        <taxon>Alphaproteobacteria</taxon>
        <taxon>Rhodospirillales</taxon>
        <taxon>Rhodovibrionaceae</taxon>
        <taxon>Tistlia</taxon>
    </lineage>
</organism>
<dbReference type="STRING" id="560819.SAMN05428998_11125"/>
<dbReference type="PANTHER" id="PTHR11895:SF7">
    <property type="entry name" value="GLUTAMYL-TRNA(GLN) AMIDOTRANSFERASE SUBUNIT A, MITOCHONDRIAL"/>
    <property type="match status" value="1"/>
</dbReference>
<protein>
    <submittedName>
        <fullName evidence="3">Aspartyl-tRNA(Asn)/glutamyl-tRNA(Gln) amidotransferase subunit A</fullName>
    </submittedName>
</protein>
<gene>
    <name evidence="3" type="ORF">SAMN05428998_11125</name>
</gene>
<evidence type="ECO:0000259" key="2">
    <source>
        <dbReference type="Pfam" id="PF01425"/>
    </source>
</evidence>
<feature type="domain" description="Amidase" evidence="2">
    <location>
        <begin position="27"/>
        <end position="448"/>
    </location>
</feature>
<evidence type="ECO:0000313" key="4">
    <source>
        <dbReference type="Proteomes" id="UP000192917"/>
    </source>
</evidence>
<dbReference type="Proteomes" id="UP000192917">
    <property type="component" value="Unassembled WGS sequence"/>
</dbReference>
<evidence type="ECO:0000256" key="1">
    <source>
        <dbReference type="ARBA" id="ARBA00009199"/>
    </source>
</evidence>